<protein>
    <submittedName>
        <fullName evidence="1">Uncharacterized protein</fullName>
    </submittedName>
</protein>
<dbReference type="AlphaFoldDB" id="A0A517Y5E1"/>
<accession>A0A517Y5E1</accession>
<gene>
    <name evidence="1" type="ORF">ETAA8_05290</name>
</gene>
<organism evidence="1 2">
    <name type="scientific">Anatilimnocola aggregata</name>
    <dbReference type="NCBI Taxonomy" id="2528021"/>
    <lineage>
        <taxon>Bacteria</taxon>
        <taxon>Pseudomonadati</taxon>
        <taxon>Planctomycetota</taxon>
        <taxon>Planctomycetia</taxon>
        <taxon>Pirellulales</taxon>
        <taxon>Pirellulaceae</taxon>
        <taxon>Anatilimnocola</taxon>
    </lineage>
</organism>
<sequence>MTKLSSESIDRRFQYHCNQLLTIAVCVAWSYGASVFADELGALGKRISVVGTRQYKKQTSALQVSPAAARKKMDDQLLSEGASIRYDLVCLFDDAYVFSVPVEKMGVRLFGYLVDGKTGKITATKRGQIDDMLGSAVDSGVMPHATFRSIKDLNDRP</sequence>
<dbReference type="RefSeq" id="WP_145084430.1">
    <property type="nucleotide sequence ID" value="NZ_CP036274.1"/>
</dbReference>
<reference evidence="1 2" key="1">
    <citation type="submission" date="2019-02" db="EMBL/GenBank/DDBJ databases">
        <title>Deep-cultivation of Planctomycetes and their phenomic and genomic characterization uncovers novel biology.</title>
        <authorList>
            <person name="Wiegand S."/>
            <person name="Jogler M."/>
            <person name="Boedeker C."/>
            <person name="Pinto D."/>
            <person name="Vollmers J."/>
            <person name="Rivas-Marin E."/>
            <person name="Kohn T."/>
            <person name="Peeters S.H."/>
            <person name="Heuer A."/>
            <person name="Rast P."/>
            <person name="Oberbeckmann S."/>
            <person name="Bunk B."/>
            <person name="Jeske O."/>
            <person name="Meyerdierks A."/>
            <person name="Storesund J.E."/>
            <person name="Kallscheuer N."/>
            <person name="Luecker S."/>
            <person name="Lage O.M."/>
            <person name="Pohl T."/>
            <person name="Merkel B.J."/>
            <person name="Hornburger P."/>
            <person name="Mueller R.-W."/>
            <person name="Bruemmer F."/>
            <person name="Labrenz M."/>
            <person name="Spormann A.M."/>
            <person name="Op den Camp H."/>
            <person name="Overmann J."/>
            <person name="Amann R."/>
            <person name="Jetten M.S.M."/>
            <person name="Mascher T."/>
            <person name="Medema M.H."/>
            <person name="Devos D.P."/>
            <person name="Kaster A.-K."/>
            <person name="Ovreas L."/>
            <person name="Rohde M."/>
            <person name="Galperin M.Y."/>
            <person name="Jogler C."/>
        </authorList>
    </citation>
    <scope>NUCLEOTIDE SEQUENCE [LARGE SCALE GENOMIC DNA]</scope>
    <source>
        <strain evidence="1 2">ETA_A8</strain>
    </source>
</reference>
<keyword evidence="2" id="KW-1185">Reference proteome</keyword>
<proteinExistence type="predicted"/>
<name>A0A517Y5E1_9BACT</name>
<dbReference type="Proteomes" id="UP000315017">
    <property type="component" value="Chromosome"/>
</dbReference>
<evidence type="ECO:0000313" key="2">
    <source>
        <dbReference type="Proteomes" id="UP000315017"/>
    </source>
</evidence>
<dbReference type="KEGG" id="aagg:ETAA8_05290"/>
<evidence type="ECO:0000313" key="1">
    <source>
        <dbReference type="EMBL" id="QDU25461.1"/>
    </source>
</evidence>
<dbReference type="EMBL" id="CP036274">
    <property type="protein sequence ID" value="QDU25461.1"/>
    <property type="molecule type" value="Genomic_DNA"/>
</dbReference>